<organism evidence="4 5">
    <name type="scientific">Hydnum rufescens UP504</name>
    <dbReference type="NCBI Taxonomy" id="1448309"/>
    <lineage>
        <taxon>Eukaryota</taxon>
        <taxon>Fungi</taxon>
        <taxon>Dikarya</taxon>
        <taxon>Basidiomycota</taxon>
        <taxon>Agaricomycotina</taxon>
        <taxon>Agaricomycetes</taxon>
        <taxon>Cantharellales</taxon>
        <taxon>Hydnaceae</taxon>
        <taxon>Hydnum</taxon>
    </lineage>
</organism>
<evidence type="ECO:0000313" key="5">
    <source>
        <dbReference type="Proteomes" id="UP000886523"/>
    </source>
</evidence>
<dbReference type="InterPro" id="IPR002123">
    <property type="entry name" value="Plipid/glycerol_acylTrfase"/>
</dbReference>
<evidence type="ECO:0000313" key="4">
    <source>
        <dbReference type="EMBL" id="KAF9520307.1"/>
    </source>
</evidence>
<reference evidence="4" key="1">
    <citation type="journal article" date="2020" name="Nat. Commun.">
        <title>Large-scale genome sequencing of mycorrhizal fungi provides insights into the early evolution of symbiotic traits.</title>
        <authorList>
            <person name="Miyauchi S."/>
            <person name="Kiss E."/>
            <person name="Kuo A."/>
            <person name="Drula E."/>
            <person name="Kohler A."/>
            <person name="Sanchez-Garcia M."/>
            <person name="Morin E."/>
            <person name="Andreopoulos B."/>
            <person name="Barry K.W."/>
            <person name="Bonito G."/>
            <person name="Buee M."/>
            <person name="Carver A."/>
            <person name="Chen C."/>
            <person name="Cichocki N."/>
            <person name="Clum A."/>
            <person name="Culley D."/>
            <person name="Crous P.W."/>
            <person name="Fauchery L."/>
            <person name="Girlanda M."/>
            <person name="Hayes R.D."/>
            <person name="Keri Z."/>
            <person name="LaButti K."/>
            <person name="Lipzen A."/>
            <person name="Lombard V."/>
            <person name="Magnuson J."/>
            <person name="Maillard F."/>
            <person name="Murat C."/>
            <person name="Nolan M."/>
            <person name="Ohm R.A."/>
            <person name="Pangilinan J."/>
            <person name="Pereira M.F."/>
            <person name="Perotto S."/>
            <person name="Peter M."/>
            <person name="Pfister S."/>
            <person name="Riley R."/>
            <person name="Sitrit Y."/>
            <person name="Stielow J.B."/>
            <person name="Szollosi G."/>
            <person name="Zifcakova L."/>
            <person name="Stursova M."/>
            <person name="Spatafora J.W."/>
            <person name="Tedersoo L."/>
            <person name="Vaario L.M."/>
            <person name="Yamada A."/>
            <person name="Yan M."/>
            <person name="Wang P."/>
            <person name="Xu J."/>
            <person name="Bruns T."/>
            <person name="Baldrian P."/>
            <person name="Vilgalys R."/>
            <person name="Dunand C."/>
            <person name="Henrissat B."/>
            <person name="Grigoriev I.V."/>
            <person name="Hibbett D."/>
            <person name="Nagy L.G."/>
            <person name="Martin F.M."/>
        </authorList>
    </citation>
    <scope>NUCLEOTIDE SEQUENCE</scope>
    <source>
        <strain evidence="4">UP504</strain>
    </source>
</reference>
<dbReference type="Pfam" id="PF01553">
    <property type="entry name" value="Acyltransferase"/>
    <property type="match status" value="1"/>
</dbReference>
<keyword evidence="2" id="KW-1133">Transmembrane helix</keyword>
<evidence type="ECO:0000256" key="1">
    <source>
        <dbReference type="SAM" id="MobiDB-lite"/>
    </source>
</evidence>
<dbReference type="Proteomes" id="UP000886523">
    <property type="component" value="Unassembled WGS sequence"/>
</dbReference>
<evidence type="ECO:0000256" key="2">
    <source>
        <dbReference type="SAM" id="Phobius"/>
    </source>
</evidence>
<dbReference type="CDD" id="cd07992">
    <property type="entry name" value="LPLAT_AAK14816-like"/>
    <property type="match status" value="1"/>
</dbReference>
<proteinExistence type="predicted"/>
<dbReference type="AlphaFoldDB" id="A0A9P6BA36"/>
<dbReference type="OrthoDB" id="1044435at2759"/>
<dbReference type="SUPFAM" id="SSF69593">
    <property type="entry name" value="Glycerol-3-phosphate (1)-acyltransferase"/>
    <property type="match status" value="1"/>
</dbReference>
<feature type="region of interest" description="Disordered" evidence="1">
    <location>
        <begin position="601"/>
        <end position="640"/>
    </location>
</feature>
<feature type="transmembrane region" description="Helical" evidence="2">
    <location>
        <begin position="336"/>
        <end position="352"/>
    </location>
</feature>
<dbReference type="SMART" id="SM00563">
    <property type="entry name" value="PlsC"/>
    <property type="match status" value="1"/>
</dbReference>
<accession>A0A9P6BA36</accession>
<evidence type="ECO:0000259" key="3">
    <source>
        <dbReference type="SMART" id="SM00563"/>
    </source>
</evidence>
<comment type="caution">
    <text evidence="4">The sequence shown here is derived from an EMBL/GenBank/DDBJ whole genome shotgun (WGS) entry which is preliminary data.</text>
</comment>
<dbReference type="EMBL" id="MU128912">
    <property type="protein sequence ID" value="KAF9520307.1"/>
    <property type="molecule type" value="Genomic_DNA"/>
</dbReference>
<gene>
    <name evidence="4" type="ORF">BS47DRAFT_1335910</name>
</gene>
<feature type="domain" description="Phospholipid/glycerol acyltransferase" evidence="3">
    <location>
        <begin position="39"/>
        <end position="170"/>
    </location>
</feature>
<feature type="transmembrane region" description="Helical" evidence="2">
    <location>
        <begin position="400"/>
        <end position="419"/>
    </location>
</feature>
<keyword evidence="2" id="KW-0812">Transmembrane</keyword>
<keyword evidence="2" id="KW-0472">Membrane</keyword>
<protein>
    <recommendedName>
        <fullName evidence="3">Phospholipid/glycerol acyltransferase domain-containing protein</fullName>
    </recommendedName>
</protein>
<dbReference type="PANTHER" id="PTHR31605:SF0">
    <property type="entry name" value="GLYCEROL-3-PHOSPHATE O-ACYLTRANSFERASE 1"/>
    <property type="match status" value="1"/>
</dbReference>
<dbReference type="GO" id="GO:0008654">
    <property type="term" value="P:phospholipid biosynthetic process"/>
    <property type="evidence" value="ECO:0007669"/>
    <property type="project" value="TreeGrafter"/>
</dbReference>
<dbReference type="InterPro" id="IPR052744">
    <property type="entry name" value="GPAT/DAPAT"/>
</dbReference>
<feature type="transmembrane region" description="Helical" evidence="2">
    <location>
        <begin position="372"/>
        <end position="394"/>
    </location>
</feature>
<keyword evidence="5" id="KW-1185">Reference proteome</keyword>
<sequence>MPFGYSHDIILQIAQWGIRSFFQDIHVVNAENVPKTGPVIVACTHHNMSVDPAVLSCTFPHGRKLHYWAKSTLFGHPLAKSILLNAGNIPVDRKVRDNQVLFRGTFQALAAGEVVAIFPEGTSYTEPRIMQIKDGVSWTALEYFKWLQGPEGGNAYSGELVIVPVSLVYTDKARYRSSVVVEYGKPIPLAEYARKFLSNEDGVARGAVKSLTSEIGSRLVQMTVNAPDWDTLYSARMARHLLWPNDESIALEEWVAVNQTLVDLFSPPSPSSDLNKVKSDLLSYYSLLDSTRLTHSALSQLPLPRTLDPAVPAPLPSRVSTLWVLIRDTLASLSRLPFFFFPLLVHIPAYAMSRLGARLVEDEEETQAQNKILFGLLSLGLIYPLMFFFVWALLWLTPAGFVVAAITLWAFAVYHVRLVGDNYEHAKRLVAAWRVLIGVWGPREWDLSLSALGTYTKVEPPPPNPWLDQNKPRTPPPDLTKAQSGEPSATASAPTPAAAPTPKPRKRLPSRRLIRHVLRARLNASQALATFLAEVERSGQNVRASLYLAKQFDGSYDTEPSEPQGGELGFLMSDGPQGWRGSREVITFLRSQGARIAALQEQDEGDWAAGQLSSGDEGVEDNSGVMDELEWVPPNTQGQL</sequence>
<dbReference type="GO" id="GO:0016287">
    <property type="term" value="F:glycerone-phosphate O-acyltransferase activity"/>
    <property type="evidence" value="ECO:0007669"/>
    <property type="project" value="TreeGrafter"/>
</dbReference>
<name>A0A9P6BA36_9AGAM</name>
<feature type="region of interest" description="Disordered" evidence="1">
    <location>
        <begin position="460"/>
        <end position="510"/>
    </location>
</feature>
<dbReference type="GO" id="GO:0004366">
    <property type="term" value="F:glycerol-3-phosphate O-acyltransferase activity"/>
    <property type="evidence" value="ECO:0007669"/>
    <property type="project" value="TreeGrafter"/>
</dbReference>
<dbReference type="PANTHER" id="PTHR31605">
    <property type="entry name" value="GLYCEROL-3-PHOSPHATE O-ACYLTRANSFERASE 1"/>
    <property type="match status" value="1"/>
</dbReference>
<feature type="compositionally biased region" description="Low complexity" evidence="1">
    <location>
        <begin position="487"/>
        <end position="496"/>
    </location>
</feature>